<feature type="compositionally biased region" description="Polar residues" evidence="9">
    <location>
        <begin position="1"/>
        <end position="10"/>
    </location>
</feature>
<dbReference type="SUPFAM" id="SSF56112">
    <property type="entry name" value="Protein kinase-like (PK-like)"/>
    <property type="match status" value="1"/>
</dbReference>
<keyword evidence="4" id="KW-0547">Nucleotide-binding</keyword>
<dbReference type="PROSITE" id="PS50011">
    <property type="entry name" value="PROTEIN_KINASE_DOM"/>
    <property type="match status" value="1"/>
</dbReference>
<protein>
    <recommendedName>
        <fullName evidence="1">non-specific serine/threonine protein kinase</fullName>
        <ecNumber evidence="1">2.7.11.1</ecNumber>
    </recommendedName>
</protein>
<dbReference type="SMART" id="SM00220">
    <property type="entry name" value="S_TKc"/>
    <property type="match status" value="1"/>
</dbReference>
<dbReference type="Pfam" id="PF03793">
    <property type="entry name" value="PASTA"/>
    <property type="match status" value="3"/>
</dbReference>
<keyword evidence="5" id="KW-0418">Kinase</keyword>
<feature type="region of interest" description="Disordered" evidence="9">
    <location>
        <begin position="1"/>
        <end position="42"/>
    </location>
</feature>
<dbReference type="Gene3D" id="3.30.200.20">
    <property type="entry name" value="Phosphorylase Kinase, domain 1"/>
    <property type="match status" value="1"/>
</dbReference>
<dbReference type="Pfam" id="PF00069">
    <property type="entry name" value="Pkinase"/>
    <property type="match status" value="1"/>
</dbReference>
<dbReference type="SMART" id="SM00740">
    <property type="entry name" value="PASTA"/>
    <property type="match status" value="3"/>
</dbReference>
<keyword evidence="10" id="KW-0472">Membrane</keyword>
<dbReference type="EMBL" id="VBAP01000088">
    <property type="protein sequence ID" value="TMI72423.1"/>
    <property type="molecule type" value="Genomic_DNA"/>
</dbReference>
<comment type="catalytic activity">
    <reaction evidence="7">
        <text>L-threonyl-[protein] + ATP = O-phospho-L-threonyl-[protein] + ADP + H(+)</text>
        <dbReference type="Rhea" id="RHEA:46608"/>
        <dbReference type="Rhea" id="RHEA-COMP:11060"/>
        <dbReference type="Rhea" id="RHEA-COMP:11605"/>
        <dbReference type="ChEBI" id="CHEBI:15378"/>
        <dbReference type="ChEBI" id="CHEBI:30013"/>
        <dbReference type="ChEBI" id="CHEBI:30616"/>
        <dbReference type="ChEBI" id="CHEBI:61977"/>
        <dbReference type="ChEBI" id="CHEBI:456216"/>
        <dbReference type="EC" id="2.7.11.1"/>
    </reaction>
</comment>
<comment type="caution">
    <text evidence="13">The sequence shown here is derived from an EMBL/GenBank/DDBJ whole genome shotgun (WGS) entry which is preliminary data.</text>
</comment>
<gene>
    <name evidence="13" type="ORF">E6H05_11140</name>
</gene>
<evidence type="ECO:0000313" key="13">
    <source>
        <dbReference type="EMBL" id="TMI72423.1"/>
    </source>
</evidence>
<evidence type="ECO:0000256" key="9">
    <source>
        <dbReference type="SAM" id="MobiDB-lite"/>
    </source>
</evidence>
<organism evidence="13 14">
    <name type="scientific">Candidatus Segetimicrobium genomatis</name>
    <dbReference type="NCBI Taxonomy" id="2569760"/>
    <lineage>
        <taxon>Bacteria</taxon>
        <taxon>Bacillati</taxon>
        <taxon>Candidatus Sysuimicrobiota</taxon>
        <taxon>Candidatus Sysuimicrobiia</taxon>
        <taxon>Candidatus Sysuimicrobiales</taxon>
        <taxon>Candidatus Segetimicrobiaceae</taxon>
        <taxon>Candidatus Segetimicrobium</taxon>
    </lineage>
</organism>
<feature type="region of interest" description="Disordered" evidence="9">
    <location>
        <begin position="590"/>
        <end position="614"/>
    </location>
</feature>
<evidence type="ECO:0000259" key="12">
    <source>
        <dbReference type="PROSITE" id="PS51178"/>
    </source>
</evidence>
<feature type="domain" description="Protein kinase" evidence="11">
    <location>
        <begin position="61"/>
        <end position="318"/>
    </location>
</feature>
<feature type="domain" description="PASTA" evidence="12">
    <location>
        <begin position="385"/>
        <end position="452"/>
    </location>
</feature>
<dbReference type="FunFam" id="1.10.510.10:FF:000021">
    <property type="entry name" value="Serine/threonine protein kinase"/>
    <property type="match status" value="1"/>
</dbReference>
<dbReference type="InterPro" id="IPR008271">
    <property type="entry name" value="Ser/Thr_kinase_AS"/>
</dbReference>
<dbReference type="PANTHER" id="PTHR43289:SF34">
    <property type="entry name" value="SERINE_THREONINE-PROTEIN KINASE YBDM-RELATED"/>
    <property type="match status" value="1"/>
</dbReference>
<evidence type="ECO:0000256" key="8">
    <source>
        <dbReference type="ARBA" id="ARBA00048679"/>
    </source>
</evidence>
<reference evidence="13 14" key="1">
    <citation type="journal article" date="2019" name="Nat. Microbiol.">
        <title>Mediterranean grassland soil C-N compound turnover is dependent on rainfall and depth, and is mediated by genomically divergent microorganisms.</title>
        <authorList>
            <person name="Diamond S."/>
            <person name="Andeer P.F."/>
            <person name="Li Z."/>
            <person name="Crits-Christoph A."/>
            <person name="Burstein D."/>
            <person name="Anantharaman K."/>
            <person name="Lane K.R."/>
            <person name="Thomas B.C."/>
            <person name="Pan C."/>
            <person name="Northen T.R."/>
            <person name="Banfield J.F."/>
        </authorList>
    </citation>
    <scope>NUCLEOTIDE SEQUENCE [LARGE SCALE GENOMIC DNA]</scope>
    <source>
        <strain evidence="13">NP_8</strain>
    </source>
</reference>
<feature type="transmembrane region" description="Helical" evidence="10">
    <location>
        <begin position="358"/>
        <end position="377"/>
    </location>
</feature>
<evidence type="ECO:0000259" key="11">
    <source>
        <dbReference type="PROSITE" id="PS50011"/>
    </source>
</evidence>
<keyword evidence="2" id="KW-0723">Serine/threonine-protein kinase</keyword>
<comment type="catalytic activity">
    <reaction evidence="8">
        <text>L-seryl-[protein] + ATP = O-phospho-L-seryl-[protein] + ADP + H(+)</text>
        <dbReference type="Rhea" id="RHEA:17989"/>
        <dbReference type="Rhea" id="RHEA-COMP:9863"/>
        <dbReference type="Rhea" id="RHEA-COMP:11604"/>
        <dbReference type="ChEBI" id="CHEBI:15378"/>
        <dbReference type="ChEBI" id="CHEBI:29999"/>
        <dbReference type="ChEBI" id="CHEBI:30616"/>
        <dbReference type="ChEBI" id="CHEBI:83421"/>
        <dbReference type="ChEBI" id="CHEBI:456216"/>
        <dbReference type="EC" id="2.7.11.1"/>
    </reaction>
</comment>
<evidence type="ECO:0000256" key="7">
    <source>
        <dbReference type="ARBA" id="ARBA00047899"/>
    </source>
</evidence>
<dbReference type="CDD" id="cd14014">
    <property type="entry name" value="STKc_PknB_like"/>
    <property type="match status" value="1"/>
</dbReference>
<dbReference type="InterPro" id="IPR011009">
    <property type="entry name" value="Kinase-like_dom_sf"/>
</dbReference>
<dbReference type="Gene3D" id="3.30.10.20">
    <property type="match status" value="3"/>
</dbReference>
<dbReference type="AlphaFoldDB" id="A0A537IM48"/>
<evidence type="ECO:0000256" key="10">
    <source>
        <dbReference type="SAM" id="Phobius"/>
    </source>
</evidence>
<keyword evidence="10" id="KW-0812">Transmembrane</keyword>
<dbReference type="PROSITE" id="PS51178">
    <property type="entry name" value="PASTA"/>
    <property type="match status" value="3"/>
</dbReference>
<feature type="domain" description="PASTA" evidence="12">
    <location>
        <begin position="521"/>
        <end position="590"/>
    </location>
</feature>
<dbReference type="PANTHER" id="PTHR43289">
    <property type="entry name" value="MITOGEN-ACTIVATED PROTEIN KINASE KINASE KINASE 20-RELATED"/>
    <property type="match status" value="1"/>
</dbReference>
<dbReference type="Proteomes" id="UP000318834">
    <property type="component" value="Unassembled WGS sequence"/>
</dbReference>
<dbReference type="InterPro" id="IPR000719">
    <property type="entry name" value="Prot_kinase_dom"/>
</dbReference>
<dbReference type="CDD" id="cd06577">
    <property type="entry name" value="PASTA_pknB"/>
    <property type="match status" value="3"/>
</dbReference>
<keyword evidence="10" id="KW-1133">Transmembrane helix</keyword>
<dbReference type="PROSITE" id="PS00108">
    <property type="entry name" value="PROTEIN_KINASE_ST"/>
    <property type="match status" value="1"/>
</dbReference>
<feature type="domain" description="PASTA" evidence="12">
    <location>
        <begin position="453"/>
        <end position="520"/>
    </location>
</feature>
<feature type="compositionally biased region" description="Basic residues" evidence="9">
    <location>
        <begin position="19"/>
        <end position="33"/>
    </location>
</feature>
<dbReference type="Gene3D" id="1.10.510.10">
    <property type="entry name" value="Transferase(Phosphotransferase) domain 1"/>
    <property type="match status" value="1"/>
</dbReference>
<sequence length="682" mass="73954">MRRAASSSAQREPRCSGWTRRRDRATARLRRKGARDDFAKQSGDGATGTVIVSGHVVAAQYEILDRISEGGMATVYTARRITDGAIVALKILREQYATDIEFVERFQREAKAISELVHPHMVRVYDSGRDGTVHYIAMEYVEGANLKEYIRREGRLSPDRAVQIAAQVCEALDFAHSNGIVHRDIKPQNILLTADGQVKVTDFGIARALSSATITQTGTVLGSVQYLSPEQARGTTVGRSADLYALGVVLYEMVTGQLPFDGESPIAIALSHVHKAPPAPSGLVPGLPERVEGIISRALMKSSSDRYRSAGEMRADLLGETDLWRVPPAHRLMEETPFTMVLPGGAVEAKAKTAPQSFALTVGVVLVMVVGGLWGGWRVFTGYLAVPEVTVPNFVGQPLEAAQRAADSAQLTLQVSDQVYSSDAPLDTIVSQDQPAGKVVKRGRMINVAVSLGTEVVLVPDVERRTLLEARLLLEQARLRVGEQRETFDEQVKGGFVIEQDPQPGARVERNRAVNLVVSKGPQRLEMPNLIGRPLPDARRLLQDMGVTLSEVRNTAVTDIEPGIVVEQSPRAGTRIGAADPVSVTVTVRPGEESAPPATPLVTAQAQPAPSPDEKLTDVQLVVPAGEPNQEVKLVVVDEAGVRTVLRKVLSPGTRISQSIRSRGYTIIQVYIQGRLVQEVRP</sequence>
<evidence type="ECO:0000256" key="3">
    <source>
        <dbReference type="ARBA" id="ARBA00022679"/>
    </source>
</evidence>
<dbReference type="GO" id="GO:0004674">
    <property type="term" value="F:protein serine/threonine kinase activity"/>
    <property type="evidence" value="ECO:0007669"/>
    <property type="project" value="UniProtKB-KW"/>
</dbReference>
<evidence type="ECO:0000256" key="1">
    <source>
        <dbReference type="ARBA" id="ARBA00012513"/>
    </source>
</evidence>
<name>A0A537IM48_9BACT</name>
<evidence type="ECO:0000313" key="14">
    <source>
        <dbReference type="Proteomes" id="UP000318834"/>
    </source>
</evidence>
<evidence type="ECO:0000256" key="2">
    <source>
        <dbReference type="ARBA" id="ARBA00022527"/>
    </source>
</evidence>
<accession>A0A537IM48</accession>
<evidence type="ECO:0000256" key="5">
    <source>
        <dbReference type="ARBA" id="ARBA00022777"/>
    </source>
</evidence>
<evidence type="ECO:0000256" key="6">
    <source>
        <dbReference type="ARBA" id="ARBA00022840"/>
    </source>
</evidence>
<evidence type="ECO:0000256" key="4">
    <source>
        <dbReference type="ARBA" id="ARBA00022741"/>
    </source>
</evidence>
<dbReference type="EC" id="2.7.11.1" evidence="1"/>
<proteinExistence type="predicted"/>
<keyword evidence="6" id="KW-0067">ATP-binding</keyword>
<keyword evidence="3" id="KW-0808">Transferase</keyword>
<dbReference type="GO" id="GO:0005524">
    <property type="term" value="F:ATP binding"/>
    <property type="evidence" value="ECO:0007669"/>
    <property type="project" value="UniProtKB-KW"/>
</dbReference>
<dbReference type="InterPro" id="IPR005543">
    <property type="entry name" value="PASTA_dom"/>
</dbReference>